<dbReference type="Pfam" id="PF12796">
    <property type="entry name" value="Ank_2"/>
    <property type="match status" value="1"/>
</dbReference>
<dbReference type="EMBL" id="MK072156">
    <property type="protein sequence ID" value="AYV79591.1"/>
    <property type="molecule type" value="Genomic_DNA"/>
</dbReference>
<reference evidence="1" key="1">
    <citation type="submission" date="2018-10" db="EMBL/GenBank/DDBJ databases">
        <title>Hidden diversity of soil giant viruses.</title>
        <authorList>
            <person name="Schulz F."/>
            <person name="Alteio L."/>
            <person name="Goudeau D."/>
            <person name="Ryan E.M."/>
            <person name="Malmstrom R.R."/>
            <person name="Blanchard J."/>
            <person name="Woyke T."/>
        </authorList>
    </citation>
    <scope>NUCLEOTIDE SEQUENCE</scope>
    <source>
        <strain evidence="1">FNV1</strain>
    </source>
</reference>
<dbReference type="InterPro" id="IPR036770">
    <property type="entry name" value="Ankyrin_rpt-contain_sf"/>
</dbReference>
<protein>
    <submittedName>
        <fullName evidence="1">Uncharacterized protein</fullName>
    </submittedName>
</protein>
<dbReference type="SUPFAM" id="SSF48403">
    <property type="entry name" value="Ankyrin repeat"/>
    <property type="match status" value="1"/>
</dbReference>
<name>A0A3G5A001_9VIRU</name>
<dbReference type="SMART" id="SM00248">
    <property type="entry name" value="ANK"/>
    <property type="match status" value="3"/>
</dbReference>
<sequence>MLSQQNEMSFFQIKLLESQHKHEFIELVHTRDEDKCIEYIKKYNDFYNAIVGGYTGLNILQYVCSYNLNRVAMALIDQNCNLTYQNSCGSTAMMYASCNKLNDVVTHIIDKSMDIKTRTAYGVSEMMYICDQWDVENTIKMIDRGYDIYLKDGTNRTLFTRAIIRNLKKVVMKLIDIDTNFIDEFNISYRNSGHIKDEFYRDIIKYCADKRASYKDTIIATMDDASPTNALYNSFHTTYAVGLVDVICDFIIL</sequence>
<dbReference type="InterPro" id="IPR002110">
    <property type="entry name" value="Ankyrin_rpt"/>
</dbReference>
<gene>
    <name evidence="1" type="ORF">Faunusvirus25_9</name>
</gene>
<proteinExistence type="predicted"/>
<dbReference type="Gene3D" id="1.25.40.20">
    <property type="entry name" value="Ankyrin repeat-containing domain"/>
    <property type="match status" value="1"/>
</dbReference>
<organism evidence="1">
    <name type="scientific">Faunusvirus sp</name>
    <dbReference type="NCBI Taxonomy" id="2487766"/>
    <lineage>
        <taxon>Viruses</taxon>
        <taxon>Varidnaviria</taxon>
        <taxon>Bamfordvirae</taxon>
        <taxon>Nucleocytoviricota</taxon>
        <taxon>Megaviricetes</taxon>
        <taxon>Imitervirales</taxon>
        <taxon>Mimiviridae</taxon>
    </lineage>
</organism>
<evidence type="ECO:0000313" key="1">
    <source>
        <dbReference type="EMBL" id="AYV79591.1"/>
    </source>
</evidence>
<accession>A0A3G5A001</accession>